<dbReference type="RefSeq" id="WP_146799158.1">
    <property type="nucleotide sequence ID" value="NZ_VOLP01000009.1"/>
</dbReference>
<dbReference type="Proteomes" id="UP000321525">
    <property type="component" value="Unassembled WGS sequence"/>
</dbReference>
<evidence type="ECO:0000256" key="2">
    <source>
        <dbReference type="RuleBase" id="RU362097"/>
    </source>
</evidence>
<dbReference type="EMBL" id="VOLQ01000040">
    <property type="protein sequence ID" value="TWX63670.1"/>
    <property type="molecule type" value="Genomic_DNA"/>
</dbReference>
<accession>A0A5C6Q4C8</accession>
<dbReference type="EMBL" id="VOLR01000008">
    <property type="protein sequence ID" value="TWX60933.1"/>
    <property type="molecule type" value="Genomic_DNA"/>
</dbReference>
<dbReference type="Pfam" id="PF02321">
    <property type="entry name" value="OEP"/>
    <property type="match status" value="2"/>
</dbReference>
<dbReference type="OrthoDB" id="9770517at2"/>
<organism evidence="4 6">
    <name type="scientific">Colwellia hornerae</name>
    <dbReference type="NCBI Taxonomy" id="89402"/>
    <lineage>
        <taxon>Bacteria</taxon>
        <taxon>Pseudomonadati</taxon>
        <taxon>Pseudomonadota</taxon>
        <taxon>Gammaproteobacteria</taxon>
        <taxon>Alteromonadales</taxon>
        <taxon>Colwelliaceae</taxon>
        <taxon>Colwellia</taxon>
    </lineage>
</organism>
<dbReference type="NCBIfam" id="TIGR01845">
    <property type="entry name" value="outer_NodT"/>
    <property type="match status" value="1"/>
</dbReference>
<keyword evidence="2" id="KW-0472">Membrane</keyword>
<dbReference type="GO" id="GO:0009279">
    <property type="term" value="C:cell outer membrane"/>
    <property type="evidence" value="ECO:0007669"/>
    <property type="project" value="UniProtKB-SubCell"/>
</dbReference>
<keyword evidence="2" id="KW-0449">Lipoprotein</keyword>
<comment type="similarity">
    <text evidence="1 2">Belongs to the outer membrane factor (OMF) (TC 1.B.17) family.</text>
</comment>
<proteinExistence type="inferred from homology"/>
<dbReference type="InterPro" id="IPR003423">
    <property type="entry name" value="OMP_efflux"/>
</dbReference>
<keyword evidence="2" id="KW-0564">Palmitate</keyword>
<evidence type="ECO:0000313" key="6">
    <source>
        <dbReference type="Proteomes" id="UP000321917"/>
    </source>
</evidence>
<protein>
    <submittedName>
        <fullName evidence="4">TolC family protein</fullName>
    </submittedName>
</protein>
<name>A0A5C6Q4C8_9GAMM</name>
<keyword evidence="2" id="KW-1134">Transmembrane beta strand</keyword>
<gene>
    <name evidence="3" type="ORF">ESZ26_07695</name>
    <name evidence="4" type="ORF">ESZ27_16175</name>
</gene>
<dbReference type="PANTHER" id="PTHR30203">
    <property type="entry name" value="OUTER MEMBRANE CATION EFFLUX PROTEIN"/>
    <property type="match status" value="1"/>
</dbReference>
<dbReference type="PANTHER" id="PTHR30203:SF30">
    <property type="entry name" value="OUTER MEMBRANE PROTEIN-RELATED"/>
    <property type="match status" value="1"/>
</dbReference>
<reference evidence="4 6" key="1">
    <citation type="submission" date="2019-07" db="EMBL/GenBank/DDBJ databases">
        <title>Genomes of sea-ice associated Colwellia species.</title>
        <authorList>
            <person name="Bowman J.P."/>
        </authorList>
    </citation>
    <scope>NUCLEOTIDE SEQUENCE [LARGE SCALE GENOMIC DNA]</scope>
    <source>
        <strain evidence="3 5">ACAM 607</strain>
        <strain evidence="4 6">IC036</strain>
    </source>
</reference>
<keyword evidence="5" id="KW-1185">Reference proteome</keyword>
<dbReference type="SUPFAM" id="SSF56954">
    <property type="entry name" value="Outer membrane efflux proteins (OEP)"/>
    <property type="match status" value="1"/>
</dbReference>
<dbReference type="GO" id="GO:0015562">
    <property type="term" value="F:efflux transmembrane transporter activity"/>
    <property type="evidence" value="ECO:0007669"/>
    <property type="project" value="InterPro"/>
</dbReference>
<dbReference type="PROSITE" id="PS51257">
    <property type="entry name" value="PROKAR_LIPOPROTEIN"/>
    <property type="match status" value="1"/>
</dbReference>
<keyword evidence="2" id="KW-0812">Transmembrane</keyword>
<sequence>MENRFRIHIKHSVMIVIATTMLLACSSTSELDKNIRKIDLPATWQESEQNLQVENNWLEQLDSPQVQQLVRTALASNHQLKIQAYNVEIQKQQMIISGSTLWPSLDLSLRSGRNKYNDSGTYANSSAVNLNLTYELDLWGKLSAADQQANLTFMAEQSSFEQSKQQLVVDVVTTWFAVVEAEKLLSLYQSRVKNSQQNLDIIESGYNSGLSEALDVYLTRNELNNELTRVWEQKAVKTQLIRQLERLVGEYPTGTLLVEADLPLLTSDIPLGLPSELISRKPKLKSSWYLLLAKDAGLAYAHKQRFPSLSFTASVGDSGIAIDDLLSGASLAWSLLGNISAPVFNAGRLAANEEQARLALKQNEQQYLEHLYNAFTEVENVVTQEKSLKNSYKSMLAAQENAKVAATLSFEQYQSGLVNYTTVLDAQSRSFDAQSTLIKLKNRLIANRIQLHLALGGDFTVSDKTATTINPKAE</sequence>
<dbReference type="Gene3D" id="2.20.200.10">
    <property type="entry name" value="Outer membrane efflux proteins (OEP)"/>
    <property type="match status" value="1"/>
</dbReference>
<dbReference type="AlphaFoldDB" id="A0A5C6Q4C8"/>
<comment type="subcellular location">
    <subcellularLocation>
        <location evidence="2">Cell outer membrane</location>
        <topology evidence="2">Lipid-anchor</topology>
    </subcellularLocation>
</comment>
<dbReference type="InterPro" id="IPR010131">
    <property type="entry name" value="MdtP/NodT-like"/>
</dbReference>
<evidence type="ECO:0000313" key="5">
    <source>
        <dbReference type="Proteomes" id="UP000321525"/>
    </source>
</evidence>
<evidence type="ECO:0000313" key="4">
    <source>
        <dbReference type="EMBL" id="TWX63670.1"/>
    </source>
</evidence>
<evidence type="ECO:0000313" key="3">
    <source>
        <dbReference type="EMBL" id="TWX60933.1"/>
    </source>
</evidence>
<comment type="caution">
    <text evidence="4">The sequence shown here is derived from an EMBL/GenBank/DDBJ whole genome shotgun (WGS) entry which is preliminary data.</text>
</comment>
<dbReference type="Gene3D" id="1.20.1600.10">
    <property type="entry name" value="Outer membrane efflux proteins (OEP)"/>
    <property type="match status" value="1"/>
</dbReference>
<dbReference type="Proteomes" id="UP000321917">
    <property type="component" value="Unassembled WGS sequence"/>
</dbReference>
<evidence type="ECO:0000256" key="1">
    <source>
        <dbReference type="ARBA" id="ARBA00007613"/>
    </source>
</evidence>